<keyword evidence="6 11" id="KW-0547">Nucleotide-binding</keyword>
<feature type="region of interest" description="Disordered" evidence="12">
    <location>
        <begin position="601"/>
        <end position="629"/>
    </location>
</feature>
<keyword evidence="5" id="KW-0479">Metal-binding</keyword>
<dbReference type="Gene3D" id="1.20.272.10">
    <property type="match status" value="1"/>
</dbReference>
<feature type="compositionally biased region" description="Basic and acidic residues" evidence="12">
    <location>
        <begin position="426"/>
        <end position="441"/>
    </location>
</feature>
<dbReference type="InterPro" id="IPR021029">
    <property type="entry name" value="DNA_pol_III_tau_dom-5"/>
</dbReference>
<evidence type="ECO:0000256" key="8">
    <source>
        <dbReference type="ARBA" id="ARBA00022840"/>
    </source>
</evidence>
<evidence type="ECO:0000313" key="15">
    <source>
        <dbReference type="Proteomes" id="UP000235777"/>
    </source>
</evidence>
<dbReference type="EC" id="2.7.7.7" evidence="11"/>
<keyword evidence="9 11" id="KW-0239">DNA-directed DNA polymerase</keyword>
<dbReference type="Pfam" id="PF12169">
    <property type="entry name" value="DNA_pol3_gamma3"/>
    <property type="match status" value="1"/>
</dbReference>
<dbReference type="CDD" id="cd00009">
    <property type="entry name" value="AAA"/>
    <property type="match status" value="1"/>
</dbReference>
<comment type="similarity">
    <text evidence="1 11">Belongs to the DnaX/STICHEL family.</text>
</comment>
<dbReference type="SUPFAM" id="SSF48019">
    <property type="entry name" value="post-AAA+ oligomerization domain-like"/>
    <property type="match status" value="1"/>
</dbReference>
<dbReference type="Pfam" id="PF22608">
    <property type="entry name" value="DNAX_ATPase_lid"/>
    <property type="match status" value="1"/>
</dbReference>
<evidence type="ECO:0000313" key="14">
    <source>
        <dbReference type="EMBL" id="PMS31709.1"/>
    </source>
</evidence>
<evidence type="ECO:0000256" key="5">
    <source>
        <dbReference type="ARBA" id="ARBA00022723"/>
    </source>
</evidence>
<organism evidence="14 15">
    <name type="scientific">Trinickia symbiotica</name>
    <dbReference type="NCBI Taxonomy" id="863227"/>
    <lineage>
        <taxon>Bacteria</taxon>
        <taxon>Pseudomonadati</taxon>
        <taxon>Pseudomonadota</taxon>
        <taxon>Betaproteobacteria</taxon>
        <taxon>Burkholderiales</taxon>
        <taxon>Burkholderiaceae</taxon>
        <taxon>Trinickia</taxon>
    </lineage>
</organism>
<dbReference type="CDD" id="cd18137">
    <property type="entry name" value="HLD_clamp_pol_III_gamma_tau"/>
    <property type="match status" value="1"/>
</dbReference>
<comment type="subunit">
    <text evidence="11">DNA polymerase III contains a core (composed of alpha, epsilon and theta chains) that associates with a tau subunit. This core dimerizes to form the POLIII' complex. PolIII' associates with the gamma complex (composed of gamma, delta, delta', psi and chi chains) and with the beta chain to form the complete DNA polymerase III complex.</text>
</comment>
<name>A0A2N7WQL0_9BURK</name>
<comment type="catalytic activity">
    <reaction evidence="10 11">
        <text>DNA(n) + a 2'-deoxyribonucleoside 5'-triphosphate = DNA(n+1) + diphosphate</text>
        <dbReference type="Rhea" id="RHEA:22508"/>
        <dbReference type="Rhea" id="RHEA-COMP:17339"/>
        <dbReference type="Rhea" id="RHEA-COMP:17340"/>
        <dbReference type="ChEBI" id="CHEBI:33019"/>
        <dbReference type="ChEBI" id="CHEBI:61560"/>
        <dbReference type="ChEBI" id="CHEBI:173112"/>
        <dbReference type="EC" id="2.7.7.7"/>
    </reaction>
</comment>
<dbReference type="PANTHER" id="PTHR11669:SF0">
    <property type="entry name" value="PROTEIN STICHEL-LIKE 2"/>
    <property type="match status" value="1"/>
</dbReference>
<dbReference type="InterPro" id="IPR027417">
    <property type="entry name" value="P-loop_NTPase"/>
</dbReference>
<dbReference type="InterPro" id="IPR050238">
    <property type="entry name" value="DNA_Rep/Repair_Clamp_Loader"/>
</dbReference>
<accession>A0A2N7WQL0</accession>
<feature type="domain" description="AAA+ ATPase" evidence="13">
    <location>
        <begin position="37"/>
        <end position="179"/>
    </location>
</feature>
<dbReference type="PANTHER" id="PTHR11669">
    <property type="entry name" value="REPLICATION FACTOR C / DNA POLYMERASE III GAMMA-TAU SUBUNIT"/>
    <property type="match status" value="1"/>
</dbReference>
<dbReference type="Proteomes" id="UP000235777">
    <property type="component" value="Unassembled WGS sequence"/>
</dbReference>
<dbReference type="InterPro" id="IPR022754">
    <property type="entry name" value="DNA_pol_III_gamma-3"/>
</dbReference>
<reference evidence="14 15" key="1">
    <citation type="submission" date="2018-01" db="EMBL/GenBank/DDBJ databases">
        <title>Whole genome analyses suggest that Burkholderia sensu lato contains two further novel genera in the rhizoxinica-symbiotica group Mycetohabitans gen. nov., and Trinickia gen. nov.: implications for the evolution of diazotrophy and nodulation in the Burkholderiaceae.</title>
        <authorList>
            <person name="Estrada-de los Santos P."/>
            <person name="Palmer M."/>
            <person name="Chavez-Ramirez B."/>
            <person name="Beukes C."/>
            <person name="Steenkamp E.T."/>
            <person name="Hirsch A.M."/>
            <person name="Manyaka P."/>
            <person name="Maluk M."/>
            <person name="Lafos M."/>
            <person name="Crook M."/>
            <person name="Gross E."/>
            <person name="Simon M.F."/>
            <person name="Bueno dos Reis Junior F."/>
            <person name="Poole P.S."/>
            <person name="Venter S.N."/>
            <person name="James E.K."/>
        </authorList>
    </citation>
    <scope>NUCLEOTIDE SEQUENCE [LARGE SCALE GENOMIC DNA]</scope>
    <source>
        <strain evidence="14 15">JPY 581</strain>
    </source>
</reference>
<dbReference type="STRING" id="863227.GCA_000373005_03042"/>
<dbReference type="Gene3D" id="3.30.300.150">
    <property type="entry name" value="DNA polymerase III, tau subunit, domain V"/>
    <property type="match status" value="1"/>
</dbReference>
<dbReference type="GO" id="GO:0009360">
    <property type="term" value="C:DNA polymerase III complex"/>
    <property type="evidence" value="ECO:0007669"/>
    <property type="project" value="InterPro"/>
</dbReference>
<comment type="function">
    <text evidence="11">DNA polymerase III is a complex, multichain enzyme responsible for most of the replicative synthesis in bacteria. This DNA polymerase also exhibits 3' to 5' exonuclease activity.</text>
</comment>
<dbReference type="GO" id="GO:0006261">
    <property type="term" value="P:DNA-templated DNA replication"/>
    <property type="evidence" value="ECO:0007669"/>
    <property type="project" value="TreeGrafter"/>
</dbReference>
<dbReference type="FunFam" id="1.20.272.10:FF:000003">
    <property type="entry name" value="DNA polymerase III subunit gamma/tau"/>
    <property type="match status" value="1"/>
</dbReference>
<dbReference type="AlphaFoldDB" id="A0A2N7WQL0"/>
<evidence type="ECO:0000256" key="1">
    <source>
        <dbReference type="ARBA" id="ARBA00006360"/>
    </source>
</evidence>
<dbReference type="GO" id="GO:0003677">
    <property type="term" value="F:DNA binding"/>
    <property type="evidence" value="ECO:0007669"/>
    <property type="project" value="InterPro"/>
</dbReference>
<dbReference type="NCBIfam" id="TIGR02397">
    <property type="entry name" value="dnaX_nterm"/>
    <property type="match status" value="1"/>
</dbReference>
<keyword evidence="4 11" id="KW-0235">DNA replication</keyword>
<evidence type="ECO:0000256" key="9">
    <source>
        <dbReference type="ARBA" id="ARBA00022932"/>
    </source>
</evidence>
<dbReference type="Gene3D" id="3.40.50.300">
    <property type="entry name" value="P-loop containing nucleotide triphosphate hydrolases"/>
    <property type="match status" value="1"/>
</dbReference>
<dbReference type="InterPro" id="IPR045085">
    <property type="entry name" value="HLD_clamp_pol_III_gamma_tau"/>
</dbReference>
<gene>
    <name evidence="11" type="primary">dnaX</name>
    <name evidence="14" type="ORF">C0Z20_27295</name>
</gene>
<dbReference type="InterPro" id="IPR008921">
    <property type="entry name" value="DNA_pol3_clamp-load_cplx_C"/>
</dbReference>
<keyword evidence="15" id="KW-1185">Reference proteome</keyword>
<keyword evidence="8 11" id="KW-0067">ATP-binding</keyword>
<evidence type="ECO:0000256" key="12">
    <source>
        <dbReference type="SAM" id="MobiDB-lite"/>
    </source>
</evidence>
<dbReference type="GO" id="GO:0005524">
    <property type="term" value="F:ATP binding"/>
    <property type="evidence" value="ECO:0007669"/>
    <property type="project" value="UniProtKB-KW"/>
</dbReference>
<dbReference type="GO" id="GO:0046872">
    <property type="term" value="F:metal ion binding"/>
    <property type="evidence" value="ECO:0007669"/>
    <property type="project" value="UniProtKB-KW"/>
</dbReference>
<dbReference type="Pfam" id="PF12170">
    <property type="entry name" value="DNA_pol3_tau_5"/>
    <property type="match status" value="1"/>
</dbReference>
<evidence type="ECO:0000256" key="3">
    <source>
        <dbReference type="ARBA" id="ARBA00022695"/>
    </source>
</evidence>
<dbReference type="InterPro" id="IPR038249">
    <property type="entry name" value="PolIII_tau_V_sf"/>
</dbReference>
<dbReference type="InterPro" id="IPR012763">
    <property type="entry name" value="DNA_pol_III_sug/sutau_N"/>
</dbReference>
<sequence length="777" mass="82070">MTYQVLARKWRPKDFASLVGQEHVVRALTHALDGARLHHAYLFTGTRGVGKTTLSRIFAKALNCETGITATPCGVCRACREIDEGRFVDYVEMDAASNRGVDEMAALLERAVYAPVDARFKVYMIDEVHMLTNHAFNAMLKTLEEPPPHIKFILATTDPQKIPVTVLSRCLQFNLKQMPAGHIVGHLERILAAEGIAFEPQALRLLARAADGSMRDALSLTDQAIAYSANEVTEDAVRGMLGALDQSYLIRLVDALVEADGALVLAIADEMALRSLSFSTALQDLASLFHRIAWAQFAPAAVLDEWPEANDVRRFAQALSPEQVQLFYQIAAIGRSELGLAPDEYAGFTMTLLRMLAFEPAREGGGAGGRAPSTTAAPVGARRAKVEAGSSAGLAVGEAPSAPALPTGRAVPADSQVAARSVAADTHVDEPATDTADKVSETPRPAPIVANDAPPRPAEKETHATSDPGRGLDAPPRTNAAPVDAASPARTGGASAALEVLRSAGLRVSTDRGRARGEAAKAAAAPAPKPAAPRVPVEVSVPRARRDDGGPSAPAAVSAARERREPPVSRDTPPTPPWDDAPPLDAAFDDYVPLSAEDTYFSAPDEGFAPPDDRTGGDARGTRESETAPAIDLTKLPAPVLLDTIGFAGDWPALAVDLGLTGVAYQLAFNSELTALEGEVLKLAVPVPQYAEAAQVAKLKAALAQRLGRPVELRVEVGPARRTAAVLEAAARAERQREAEREIGADPFVQSLVREFGATIVPGSIKPLSPDTGASAR</sequence>
<evidence type="ECO:0000256" key="2">
    <source>
        <dbReference type="ARBA" id="ARBA00022679"/>
    </source>
</evidence>
<feature type="region of interest" description="Disordered" evidence="12">
    <location>
        <begin position="363"/>
        <end position="587"/>
    </location>
</feature>
<evidence type="ECO:0000256" key="10">
    <source>
        <dbReference type="ARBA" id="ARBA00049244"/>
    </source>
</evidence>
<evidence type="ECO:0000256" key="7">
    <source>
        <dbReference type="ARBA" id="ARBA00022833"/>
    </source>
</evidence>
<dbReference type="SUPFAM" id="SSF52540">
    <property type="entry name" value="P-loop containing nucleoside triphosphate hydrolases"/>
    <property type="match status" value="1"/>
</dbReference>
<evidence type="ECO:0000256" key="11">
    <source>
        <dbReference type="RuleBase" id="RU364063"/>
    </source>
</evidence>
<evidence type="ECO:0000259" key="13">
    <source>
        <dbReference type="SMART" id="SM00382"/>
    </source>
</evidence>
<dbReference type="NCBIfam" id="NF005942">
    <property type="entry name" value="PRK07994.1"/>
    <property type="match status" value="1"/>
</dbReference>
<dbReference type="GO" id="GO:0003887">
    <property type="term" value="F:DNA-directed DNA polymerase activity"/>
    <property type="evidence" value="ECO:0007669"/>
    <property type="project" value="UniProtKB-KW"/>
</dbReference>
<dbReference type="SMART" id="SM00382">
    <property type="entry name" value="AAA"/>
    <property type="match status" value="1"/>
</dbReference>
<feature type="compositionally biased region" description="Basic and acidic residues" evidence="12">
    <location>
        <begin position="611"/>
        <end position="626"/>
    </location>
</feature>
<evidence type="ECO:0000256" key="4">
    <source>
        <dbReference type="ARBA" id="ARBA00022705"/>
    </source>
</evidence>
<proteinExistence type="inferred from homology"/>
<protein>
    <recommendedName>
        <fullName evidence="11">DNA polymerase III subunit gamma/tau</fullName>
        <ecNumber evidence="11">2.7.7.7</ecNumber>
    </recommendedName>
</protein>
<dbReference type="Pfam" id="PF13177">
    <property type="entry name" value="DNA_pol3_delta2"/>
    <property type="match status" value="1"/>
</dbReference>
<keyword evidence="7" id="KW-0862">Zinc</keyword>
<keyword evidence="3 11" id="KW-0548">Nucleotidyltransferase</keyword>
<dbReference type="InterPro" id="IPR003593">
    <property type="entry name" value="AAA+_ATPase"/>
</dbReference>
<dbReference type="Gene3D" id="1.10.8.60">
    <property type="match status" value="1"/>
</dbReference>
<dbReference type="FunFam" id="3.40.50.300:FF:000014">
    <property type="entry name" value="DNA polymerase III subunit gamma/tau"/>
    <property type="match status" value="1"/>
</dbReference>
<feature type="compositionally biased region" description="Basic and acidic residues" evidence="12">
    <location>
        <begin position="509"/>
        <end position="519"/>
    </location>
</feature>
<dbReference type="FunFam" id="1.10.8.60:FF:000013">
    <property type="entry name" value="DNA polymerase III subunit gamma/tau"/>
    <property type="match status" value="1"/>
</dbReference>
<keyword evidence="2 11" id="KW-0808">Transferase</keyword>
<dbReference type="OrthoDB" id="9810148at2"/>
<comment type="caution">
    <text evidence="14">The sequence shown here is derived from an EMBL/GenBank/DDBJ whole genome shotgun (WGS) entry which is preliminary data.</text>
</comment>
<dbReference type="EMBL" id="PNYC01000024">
    <property type="protein sequence ID" value="PMS31709.1"/>
    <property type="molecule type" value="Genomic_DNA"/>
</dbReference>
<dbReference type="RefSeq" id="WP_018441616.1">
    <property type="nucleotide sequence ID" value="NZ_KB890178.1"/>
</dbReference>
<evidence type="ECO:0000256" key="6">
    <source>
        <dbReference type="ARBA" id="ARBA00022741"/>
    </source>
</evidence>